<dbReference type="Proteomes" id="UP000235162">
    <property type="component" value="Unassembled WGS sequence"/>
</dbReference>
<dbReference type="RefSeq" id="WP_084198062.1">
    <property type="nucleotide sequence ID" value="NZ_BMYL01000010.1"/>
</dbReference>
<dbReference type="InterPro" id="IPR045214">
    <property type="entry name" value="Surf1/Surf4"/>
</dbReference>
<evidence type="ECO:0000256" key="3">
    <source>
        <dbReference type="ARBA" id="ARBA00022692"/>
    </source>
</evidence>
<dbReference type="Pfam" id="PF02104">
    <property type="entry name" value="SURF1"/>
    <property type="match status" value="1"/>
</dbReference>
<evidence type="ECO:0000256" key="4">
    <source>
        <dbReference type="ARBA" id="ARBA00022989"/>
    </source>
</evidence>
<evidence type="ECO:0000256" key="6">
    <source>
        <dbReference type="RuleBase" id="RU363076"/>
    </source>
</evidence>
<dbReference type="PANTHER" id="PTHR23427:SF2">
    <property type="entry name" value="SURFEIT LOCUS PROTEIN 1"/>
    <property type="match status" value="1"/>
</dbReference>
<evidence type="ECO:0000313" key="8">
    <source>
        <dbReference type="Proteomes" id="UP000235162"/>
    </source>
</evidence>
<keyword evidence="4 6" id="KW-1133">Transmembrane helix</keyword>
<evidence type="ECO:0000256" key="1">
    <source>
        <dbReference type="ARBA" id="ARBA00004370"/>
    </source>
</evidence>
<name>A0AAP8MCV6_9GAMM</name>
<dbReference type="PANTHER" id="PTHR23427">
    <property type="entry name" value="SURFEIT LOCUS PROTEIN"/>
    <property type="match status" value="1"/>
</dbReference>
<accession>A0AAP8MCV6</accession>
<comment type="caution">
    <text evidence="7">The sequence shown here is derived from an EMBL/GenBank/DDBJ whole genome shotgun (WGS) entry which is preliminary data.</text>
</comment>
<dbReference type="CDD" id="cd06662">
    <property type="entry name" value="SURF1"/>
    <property type="match status" value="1"/>
</dbReference>
<dbReference type="AlphaFoldDB" id="A0AAP8MCV6"/>
<evidence type="ECO:0000256" key="5">
    <source>
        <dbReference type="ARBA" id="ARBA00023136"/>
    </source>
</evidence>
<keyword evidence="5 6" id="KW-0472">Membrane</keyword>
<evidence type="ECO:0000313" key="7">
    <source>
        <dbReference type="EMBL" id="PLW85222.1"/>
    </source>
</evidence>
<dbReference type="KEGG" id="hja:BST95_02715"/>
<proteinExistence type="inferred from homology"/>
<sequence>MSGPLEFDFEWRITLFTLLLLPLLISLGFWQMDRAQEKAALAQAFTAKQASPPAPLTAIDGQSAQALAYLPVSLEGKYRNEYFLLDNRMQAGKYGNEVLALFELENGELALVNRGWVAADPSRQRLPEVPPAPAAVRLTGHVYVAPGTPYLLADEALAEGWPKRIQAVEMNKISAALDGNVFPYPVRIDAGQPGALSVDWQVINVSPEKHTGYAVQWFTMAAVLALIYLLRSTNIWQLLRGRRRAGDDHE</sequence>
<feature type="transmembrane region" description="Helical" evidence="6">
    <location>
        <begin position="213"/>
        <end position="230"/>
    </location>
</feature>
<evidence type="ECO:0000256" key="2">
    <source>
        <dbReference type="ARBA" id="ARBA00007165"/>
    </source>
</evidence>
<protein>
    <recommendedName>
        <fullName evidence="6">SURF1-like protein</fullName>
    </recommendedName>
</protein>
<reference evidence="7 8" key="1">
    <citation type="submission" date="2018-01" db="EMBL/GenBank/DDBJ databases">
        <title>The draft genome sequence of Halioglobus japonicus S1-36.</title>
        <authorList>
            <person name="Du Z.-J."/>
            <person name="Shi M.-J."/>
        </authorList>
    </citation>
    <scope>NUCLEOTIDE SEQUENCE [LARGE SCALE GENOMIC DNA]</scope>
    <source>
        <strain evidence="7 8">S1-36</strain>
    </source>
</reference>
<dbReference type="GO" id="GO:0005886">
    <property type="term" value="C:plasma membrane"/>
    <property type="evidence" value="ECO:0007669"/>
    <property type="project" value="UniProtKB-SubCell"/>
</dbReference>
<feature type="transmembrane region" description="Helical" evidence="6">
    <location>
        <begin position="12"/>
        <end position="30"/>
    </location>
</feature>
<gene>
    <name evidence="7" type="ORF">C0029_11290</name>
</gene>
<dbReference type="EMBL" id="PKUR01000003">
    <property type="protein sequence ID" value="PLW85222.1"/>
    <property type="molecule type" value="Genomic_DNA"/>
</dbReference>
<keyword evidence="8" id="KW-1185">Reference proteome</keyword>
<dbReference type="InterPro" id="IPR002994">
    <property type="entry name" value="Surf1/Shy1"/>
</dbReference>
<organism evidence="7 8">
    <name type="scientific">Halioglobus japonicus</name>
    <dbReference type="NCBI Taxonomy" id="930805"/>
    <lineage>
        <taxon>Bacteria</taxon>
        <taxon>Pseudomonadati</taxon>
        <taxon>Pseudomonadota</taxon>
        <taxon>Gammaproteobacteria</taxon>
        <taxon>Cellvibrionales</taxon>
        <taxon>Halieaceae</taxon>
        <taxon>Halioglobus</taxon>
    </lineage>
</organism>
<dbReference type="PROSITE" id="PS50895">
    <property type="entry name" value="SURF1"/>
    <property type="match status" value="1"/>
</dbReference>
<comment type="subcellular location">
    <subcellularLocation>
        <location evidence="6">Cell membrane</location>
        <topology evidence="6">Multi-pass membrane protein</topology>
    </subcellularLocation>
    <subcellularLocation>
        <location evidence="1">Membrane</location>
    </subcellularLocation>
</comment>
<keyword evidence="6" id="KW-1003">Cell membrane</keyword>
<keyword evidence="3 6" id="KW-0812">Transmembrane</keyword>
<comment type="similarity">
    <text evidence="2 6">Belongs to the SURF1 family.</text>
</comment>